<comment type="similarity">
    <text evidence="2">Belongs to the binding-protein-dependent transport system permease family. FecCD subfamily.</text>
</comment>
<feature type="transmembrane region" description="Helical" evidence="8">
    <location>
        <begin position="283"/>
        <end position="307"/>
    </location>
</feature>
<name>Q896N9_CLOTE</name>
<evidence type="ECO:0000256" key="6">
    <source>
        <dbReference type="ARBA" id="ARBA00022989"/>
    </source>
</evidence>
<dbReference type="PANTHER" id="PTHR30472:SF25">
    <property type="entry name" value="ABC TRANSPORTER PERMEASE PROTEIN MJ0876-RELATED"/>
    <property type="match status" value="1"/>
</dbReference>
<keyword evidence="6 8" id="KW-1133">Transmembrane helix</keyword>
<dbReference type="FunFam" id="1.10.3470.10:FF:000001">
    <property type="entry name" value="Vitamin B12 ABC transporter permease BtuC"/>
    <property type="match status" value="1"/>
</dbReference>
<feature type="transmembrane region" description="Helical" evidence="8">
    <location>
        <begin position="34"/>
        <end position="57"/>
    </location>
</feature>
<evidence type="ECO:0000256" key="8">
    <source>
        <dbReference type="SAM" id="Phobius"/>
    </source>
</evidence>
<dbReference type="Gene3D" id="1.10.3470.10">
    <property type="entry name" value="ABC transporter involved in vitamin B12 uptake, BtuC"/>
    <property type="match status" value="1"/>
</dbReference>
<reference evidence="9 10" key="1">
    <citation type="journal article" date="2003" name="Proc. Natl. Acad. Sci. U.S.A.">
        <title>The genome sequence of Clostridium tetani, the causative agent of tetanus disease.</title>
        <authorList>
            <person name="Brueggemann H."/>
            <person name="Baumer S."/>
            <person name="Fricke W.F."/>
            <person name="Wiezer A."/>
            <person name="Liesegang H."/>
            <person name="Decker I."/>
            <person name="Herzberg C."/>
            <person name="Martinez-Arias R."/>
            <person name="Merkl R."/>
            <person name="Henne A."/>
            <person name="Gottschalk G."/>
        </authorList>
    </citation>
    <scope>NUCLEOTIDE SEQUENCE [LARGE SCALE GENOMIC DNA]</scope>
    <source>
        <strain evidence="10">Massachusetts / E88</strain>
    </source>
</reference>
<organism evidence="9 10">
    <name type="scientific">Clostridium tetani (strain Massachusetts / E88)</name>
    <dbReference type="NCBI Taxonomy" id="212717"/>
    <lineage>
        <taxon>Bacteria</taxon>
        <taxon>Bacillati</taxon>
        <taxon>Bacillota</taxon>
        <taxon>Clostridia</taxon>
        <taxon>Eubacteriales</taxon>
        <taxon>Clostridiaceae</taxon>
        <taxon>Clostridium</taxon>
    </lineage>
</organism>
<gene>
    <name evidence="9" type="primary">fecD</name>
    <name evidence="9" type="ordered locus">CTC_00961</name>
</gene>
<evidence type="ECO:0000256" key="4">
    <source>
        <dbReference type="ARBA" id="ARBA00022475"/>
    </source>
</evidence>
<protein>
    <submittedName>
        <fullName evidence="9">Iron(III) dicitrate transport system permease protein fecD</fullName>
    </submittedName>
</protein>
<dbReference type="HOGENOM" id="CLU_013016_0_1_9"/>
<feature type="transmembrane region" description="Helical" evidence="8">
    <location>
        <begin position="354"/>
        <end position="371"/>
    </location>
</feature>
<keyword evidence="4" id="KW-1003">Cell membrane</keyword>
<dbReference type="EMBL" id="AE015927">
    <property type="protein sequence ID" value="AAO35551.1"/>
    <property type="molecule type" value="Genomic_DNA"/>
</dbReference>
<evidence type="ECO:0000256" key="2">
    <source>
        <dbReference type="ARBA" id="ARBA00007935"/>
    </source>
</evidence>
<proteinExistence type="inferred from homology"/>
<feature type="transmembrane region" description="Helical" evidence="8">
    <location>
        <begin position="192"/>
        <end position="213"/>
    </location>
</feature>
<dbReference type="InterPro" id="IPR037294">
    <property type="entry name" value="ABC_BtuC-like"/>
</dbReference>
<keyword evidence="3" id="KW-0813">Transport</keyword>
<feature type="transmembrane region" description="Helical" evidence="8">
    <location>
        <begin position="239"/>
        <end position="257"/>
    </location>
</feature>
<feature type="transmembrane region" description="Helical" evidence="8">
    <location>
        <begin position="327"/>
        <end position="347"/>
    </location>
</feature>
<feature type="transmembrane region" description="Helical" evidence="8">
    <location>
        <begin position="130"/>
        <end position="150"/>
    </location>
</feature>
<dbReference type="STRING" id="212717.CTC_00961"/>
<keyword evidence="10" id="KW-1185">Reference proteome</keyword>
<dbReference type="Proteomes" id="UP000001412">
    <property type="component" value="Chromosome"/>
</dbReference>
<evidence type="ECO:0000256" key="3">
    <source>
        <dbReference type="ARBA" id="ARBA00022448"/>
    </source>
</evidence>
<evidence type="ECO:0000256" key="1">
    <source>
        <dbReference type="ARBA" id="ARBA00004651"/>
    </source>
</evidence>
<comment type="subcellular location">
    <subcellularLocation>
        <location evidence="1">Cell membrane</location>
        <topology evidence="1">Multi-pass membrane protein</topology>
    </subcellularLocation>
</comment>
<dbReference type="Pfam" id="PF01032">
    <property type="entry name" value="FecCD"/>
    <property type="match status" value="1"/>
</dbReference>
<evidence type="ECO:0000313" key="10">
    <source>
        <dbReference type="Proteomes" id="UP000001412"/>
    </source>
</evidence>
<dbReference type="GO" id="GO:0005886">
    <property type="term" value="C:plasma membrane"/>
    <property type="evidence" value="ECO:0007669"/>
    <property type="project" value="UniProtKB-SubCell"/>
</dbReference>
<dbReference type="InterPro" id="IPR000522">
    <property type="entry name" value="ABC_transptr_permease_BtuC"/>
</dbReference>
<evidence type="ECO:0000256" key="5">
    <source>
        <dbReference type="ARBA" id="ARBA00022692"/>
    </source>
</evidence>
<evidence type="ECO:0000256" key="7">
    <source>
        <dbReference type="ARBA" id="ARBA00023136"/>
    </source>
</evidence>
<accession>Q896N9</accession>
<dbReference type="GO" id="GO:0033214">
    <property type="term" value="P:siderophore-iron import into cell"/>
    <property type="evidence" value="ECO:0007669"/>
    <property type="project" value="TreeGrafter"/>
</dbReference>
<dbReference type="GO" id="GO:0022857">
    <property type="term" value="F:transmembrane transporter activity"/>
    <property type="evidence" value="ECO:0007669"/>
    <property type="project" value="InterPro"/>
</dbReference>
<feature type="transmembrane region" description="Helical" evidence="8">
    <location>
        <begin position="162"/>
        <end position="180"/>
    </location>
</feature>
<keyword evidence="7 8" id="KW-0472">Membrane</keyword>
<dbReference type="SUPFAM" id="SSF81345">
    <property type="entry name" value="ABC transporter involved in vitamin B12 uptake, BtuC"/>
    <property type="match status" value="1"/>
</dbReference>
<evidence type="ECO:0000313" key="9">
    <source>
        <dbReference type="EMBL" id="AAO35551.1"/>
    </source>
</evidence>
<dbReference type="AlphaFoldDB" id="Q896N9"/>
<keyword evidence="5 8" id="KW-0812">Transmembrane</keyword>
<feature type="transmembrane region" description="Helical" evidence="8">
    <location>
        <begin position="101"/>
        <end position="118"/>
    </location>
</feature>
<sequence>MLRNYIQSYLNNMKDILKSKSTSRGKKNLEPVKVANSIVVIGLIILLIISIICAVGIGSVKIPVADVYRIILYKIFGIKGLESAIQGQFVDIIWQIRLPRVLLGVVVGMGLALGGVVMQATVQNPLADPYILGISSGAILGATFFILVGSNILTGTFQSVGIAFWAFIGALMSSIMVFKLSSIGGRITSTKLVLSGMVVSIICSAFSSLMVYLTNDNNAVRSISEWAMGSLTGGKWSNLWFPTIITFILIAFFLCQYRIMNTMLLGDEAAITLGIDLSKYRKLYMIMVSILTGVLVSSCGIIGFIGLVIPHITRSLVGSNHKNNLPVAILIGGIFLVWADVLARIILKNMEMPIGIITSVIGAPFFIYIILKRAYSF</sequence>
<dbReference type="CDD" id="cd06550">
    <property type="entry name" value="TM_ABC_iron-siderophores_like"/>
    <property type="match status" value="1"/>
</dbReference>
<dbReference type="KEGG" id="ctc:CTC_00961"/>
<dbReference type="PANTHER" id="PTHR30472">
    <property type="entry name" value="FERRIC ENTEROBACTIN TRANSPORT SYSTEM PERMEASE PROTEIN"/>
    <property type="match status" value="1"/>
</dbReference>